<evidence type="ECO:0000313" key="2">
    <source>
        <dbReference type="Proteomes" id="UP000095210"/>
    </source>
</evidence>
<proteinExistence type="predicted"/>
<dbReference type="Proteomes" id="UP000095210">
    <property type="component" value="Chromosome"/>
</dbReference>
<accession>A0AAC9HMF6</accession>
<dbReference type="KEGG" id="ahm:TL08_06110"/>
<name>A0AAC9HMF6_9PSEU</name>
<protein>
    <submittedName>
        <fullName evidence="1">Uncharacterized protein</fullName>
    </submittedName>
</protein>
<keyword evidence="2" id="KW-1185">Reference proteome</keyword>
<dbReference type="EMBL" id="CP014859">
    <property type="protein sequence ID" value="AOS62047.1"/>
    <property type="molecule type" value="Genomic_DNA"/>
</dbReference>
<sequence>MLYYRDPDNCWMHHWPDEAGQDLGLSSGLVAELNAWDDEYQAIYDDNYPPDSRFPTPEAEQAWVEKGKELAIRIKQESPLLTSIDYQADGQILNGECMI</sequence>
<reference evidence="2" key="1">
    <citation type="submission" date="2016-03" db="EMBL/GenBank/DDBJ databases">
        <title>Complete genome sequence of the type strain Actinoalloteichus hymeniacidonis DSM 45092.</title>
        <authorList>
            <person name="Schaffert L."/>
            <person name="Albersmeier A."/>
            <person name="Winkler A."/>
            <person name="Kalinowski J."/>
            <person name="Zotchev S."/>
            <person name="Ruckert C."/>
        </authorList>
    </citation>
    <scope>NUCLEOTIDE SEQUENCE [LARGE SCALE GENOMIC DNA]</scope>
    <source>
        <strain evidence="2">HPA177(T) (DSM 45092(T))</strain>
    </source>
</reference>
<evidence type="ECO:0000313" key="1">
    <source>
        <dbReference type="EMBL" id="AOS62047.1"/>
    </source>
</evidence>
<dbReference type="AlphaFoldDB" id="A0AAC9HMF6"/>
<organism evidence="1 2">
    <name type="scientific">Actinoalloteichus hymeniacidonis</name>
    <dbReference type="NCBI Taxonomy" id="340345"/>
    <lineage>
        <taxon>Bacteria</taxon>
        <taxon>Bacillati</taxon>
        <taxon>Actinomycetota</taxon>
        <taxon>Actinomycetes</taxon>
        <taxon>Pseudonocardiales</taxon>
        <taxon>Pseudonocardiaceae</taxon>
        <taxon>Actinoalloteichus</taxon>
    </lineage>
</organism>
<gene>
    <name evidence="1" type="ORF">TL08_06110</name>
</gene>